<gene>
    <name evidence="1" type="ORF">Lpp123_02754</name>
</gene>
<dbReference type="EMBL" id="ANJW01000162">
    <property type="protein sequence ID" value="EPC57739.1"/>
    <property type="molecule type" value="Genomic_DNA"/>
</dbReference>
<dbReference type="Proteomes" id="UP000014316">
    <property type="component" value="Unassembled WGS sequence"/>
</dbReference>
<feature type="non-terminal residue" evidence="1">
    <location>
        <position position="1"/>
    </location>
</feature>
<name>A0A829GJR4_LACPA</name>
<reference evidence="1 2" key="1">
    <citation type="journal article" date="2013" name="PLoS ONE">
        <title>Lactobacillus paracasei comparative genomics: towards species pan-genome definition and exploitation of diversity.</title>
        <authorList>
            <person name="Smokvina T."/>
            <person name="Wels M."/>
            <person name="Polka J."/>
            <person name="Chervaux C."/>
            <person name="Brisse S."/>
            <person name="Boekhorst J."/>
            <person name="van Hylckama Vlieg J.E."/>
            <person name="Siezen R.J."/>
        </authorList>
    </citation>
    <scope>NUCLEOTIDE SEQUENCE [LARGE SCALE GENOMIC DNA]</scope>
    <source>
        <strain evidence="1 2">Lpp123</strain>
    </source>
</reference>
<evidence type="ECO:0000313" key="2">
    <source>
        <dbReference type="Proteomes" id="UP000014316"/>
    </source>
</evidence>
<accession>A0A829GJR4</accession>
<dbReference type="AlphaFoldDB" id="A0A829GJR4"/>
<sequence>TIPDATPMRWQAAGTWYLANYLLEPTITNKTLVERYVHASLRVGHPDAIDNLKKLWVKRLPEDFINNFVLNYK</sequence>
<comment type="caution">
    <text evidence="1">The sequence shown here is derived from an EMBL/GenBank/DDBJ whole genome shotgun (WGS) entry which is preliminary data.</text>
</comment>
<proteinExistence type="predicted"/>
<organism evidence="1 2">
    <name type="scientific">Lacticaseibacillus paracasei subsp. paracasei Lpp123</name>
    <dbReference type="NCBI Taxonomy" id="1256201"/>
    <lineage>
        <taxon>Bacteria</taxon>
        <taxon>Bacillati</taxon>
        <taxon>Bacillota</taxon>
        <taxon>Bacilli</taxon>
        <taxon>Lactobacillales</taxon>
        <taxon>Lactobacillaceae</taxon>
        <taxon>Lacticaseibacillus</taxon>
    </lineage>
</organism>
<evidence type="ECO:0000313" key="1">
    <source>
        <dbReference type="EMBL" id="EPC57739.1"/>
    </source>
</evidence>
<protein>
    <submittedName>
        <fullName evidence="1">Helix-turn-helix family protein</fullName>
    </submittedName>
</protein>